<reference evidence="2 3" key="1">
    <citation type="journal article" date="2021" name="BMC Genomics">
        <title>Datura genome reveals duplications of psychoactive alkaloid biosynthetic genes and high mutation rate following tissue culture.</title>
        <authorList>
            <person name="Rajewski A."/>
            <person name="Carter-House D."/>
            <person name="Stajich J."/>
            <person name="Litt A."/>
        </authorList>
    </citation>
    <scope>NUCLEOTIDE SEQUENCE [LARGE SCALE GENOMIC DNA]</scope>
    <source>
        <strain evidence="2">AR-01</strain>
    </source>
</reference>
<feature type="compositionally biased region" description="Polar residues" evidence="1">
    <location>
        <begin position="474"/>
        <end position="511"/>
    </location>
</feature>
<feature type="compositionally biased region" description="Basic and acidic residues" evidence="1">
    <location>
        <begin position="98"/>
        <end position="109"/>
    </location>
</feature>
<evidence type="ECO:0000256" key="1">
    <source>
        <dbReference type="SAM" id="MobiDB-lite"/>
    </source>
</evidence>
<organism evidence="2 3">
    <name type="scientific">Datura stramonium</name>
    <name type="common">Jimsonweed</name>
    <name type="synonym">Common thornapple</name>
    <dbReference type="NCBI Taxonomy" id="4076"/>
    <lineage>
        <taxon>Eukaryota</taxon>
        <taxon>Viridiplantae</taxon>
        <taxon>Streptophyta</taxon>
        <taxon>Embryophyta</taxon>
        <taxon>Tracheophyta</taxon>
        <taxon>Spermatophyta</taxon>
        <taxon>Magnoliopsida</taxon>
        <taxon>eudicotyledons</taxon>
        <taxon>Gunneridae</taxon>
        <taxon>Pentapetalae</taxon>
        <taxon>asterids</taxon>
        <taxon>lamiids</taxon>
        <taxon>Solanales</taxon>
        <taxon>Solanaceae</taxon>
        <taxon>Solanoideae</taxon>
        <taxon>Datureae</taxon>
        <taxon>Datura</taxon>
    </lineage>
</organism>
<evidence type="ECO:0000313" key="2">
    <source>
        <dbReference type="EMBL" id="MCD7448266.1"/>
    </source>
</evidence>
<dbReference type="EMBL" id="JACEIK010000056">
    <property type="protein sequence ID" value="MCD7448266.1"/>
    <property type="molecule type" value="Genomic_DNA"/>
</dbReference>
<evidence type="ECO:0000313" key="3">
    <source>
        <dbReference type="Proteomes" id="UP000823775"/>
    </source>
</evidence>
<feature type="region of interest" description="Disordered" evidence="1">
    <location>
        <begin position="201"/>
        <end position="227"/>
    </location>
</feature>
<accession>A0ABS8RN95</accession>
<feature type="region of interest" description="Disordered" evidence="1">
    <location>
        <begin position="470"/>
        <end position="511"/>
    </location>
</feature>
<dbReference type="Proteomes" id="UP000823775">
    <property type="component" value="Unassembled WGS sequence"/>
</dbReference>
<gene>
    <name evidence="2" type="ORF">HAX54_040027</name>
</gene>
<protein>
    <submittedName>
        <fullName evidence="2">Uncharacterized protein</fullName>
    </submittedName>
</protein>
<dbReference type="PANTHER" id="PTHR34112:SF15">
    <property type="match status" value="1"/>
</dbReference>
<comment type="caution">
    <text evidence="2">The sequence shown here is derived from an EMBL/GenBank/DDBJ whole genome shotgun (WGS) entry which is preliminary data.</text>
</comment>
<keyword evidence="3" id="KW-1185">Reference proteome</keyword>
<sequence>MFISSVMEQSEPTLAPQWLRSSRHVTSFLTASTPLHPDDPAPSKLANNRSLSMNLNNKELRHPAASDRAISSRTRWSSNSSTSPNSRSYNSFRSHRHRDMDKDINRFRETSTLGNHRSRDLPDTSRKHSWEIFEEGGFRQSQPMISGRISEQWPRNLSNAGKIKLTDNNGPLASVSRVDKAIDCGIRPLAVTEERQASPGFRRVRSPGLGTMTEGIPTGASGTTGNKSASTLPDITAVAGNNNCGLSSMKQAAASGPSSPSSSKSIGRGLNMAETVAKGPPCAQTTSQLSHVNQRLEELAMKQSRQLIPLKPLVAKASVPNPSDKPRMKVELLQQTVSSSHPASHSLSSKLHVFKPTRERNGVSSGVNSSLSPYTHSKGPNTHLAAPVSASTQSPANIVTSTTSECKPVVTTVEKKLTSQARSRNDFFNLMRKKSIGSSSAVNVEGCVVSPSSLYNSGVSEVLTAHAIPKDQDASLSDESPRVDQSTEFLGENTCNSDSSNGENSTDTSFPKSDAILCSEEEEAAFLRSLGWEENADEGGLTEEEISAFYKDVTKYINSKLSFKIMQGVQSRFLLPLHSGIGDVGGVSS</sequence>
<feature type="compositionally biased region" description="Polar residues" evidence="1">
    <location>
        <begin position="371"/>
        <end position="380"/>
    </location>
</feature>
<proteinExistence type="predicted"/>
<name>A0ABS8RN95_DATST</name>
<dbReference type="PANTHER" id="PTHR34112">
    <property type="entry name" value="C-JUN-AMINO-TERMINAL KINASE-INTERACTING PROTEIN"/>
    <property type="match status" value="1"/>
</dbReference>
<feature type="region of interest" description="Disordered" evidence="1">
    <location>
        <begin position="54"/>
        <end position="123"/>
    </location>
</feature>
<feature type="region of interest" description="Disordered" evidence="1">
    <location>
        <begin position="359"/>
        <end position="387"/>
    </location>
</feature>
<feature type="compositionally biased region" description="Low complexity" evidence="1">
    <location>
        <begin position="71"/>
        <end position="91"/>
    </location>
</feature>